<proteinExistence type="predicted"/>
<evidence type="ECO:0000256" key="1">
    <source>
        <dbReference type="SAM" id="MobiDB-lite"/>
    </source>
</evidence>
<name>A0A2M8W3M5_9MICO</name>
<comment type="caution">
    <text evidence="2">The sequence shown here is derived from an EMBL/GenBank/DDBJ whole genome shotgun (WGS) entry which is preliminary data.</text>
</comment>
<dbReference type="RefSeq" id="WP_100351130.1">
    <property type="nucleotide sequence ID" value="NZ_PGTZ01000012.1"/>
</dbReference>
<organism evidence="2 3">
    <name type="scientific">Luteimicrobium subarcticum</name>
    <dbReference type="NCBI Taxonomy" id="620910"/>
    <lineage>
        <taxon>Bacteria</taxon>
        <taxon>Bacillati</taxon>
        <taxon>Actinomycetota</taxon>
        <taxon>Actinomycetes</taxon>
        <taxon>Micrococcales</taxon>
        <taxon>Luteimicrobium</taxon>
    </lineage>
</organism>
<protein>
    <submittedName>
        <fullName evidence="2">Uncharacterized protein</fullName>
    </submittedName>
</protein>
<dbReference type="AlphaFoldDB" id="A0A2M8W3M5"/>
<dbReference type="EMBL" id="PGTZ01000012">
    <property type="protein sequence ID" value="PJI85515.1"/>
    <property type="molecule type" value="Genomic_DNA"/>
</dbReference>
<sequence>MTVVDRVAVDRAELARAALAHAELRTGVRTSASAAMSAVTSAAAPAVASDVTPAATSGRASDDPAGEAWGGAAAGASVHGPDLRVADEVRHLLPGGVLRRGRTVTVTGSRALLLALVAAASDDGAWVAAVGLPELGLVAAAEAGVVLERLALVPDPGIDAPAAVAALLDGVDVVLVGARTALTDADRRRLLARARERGTVLVTTTPWSGAHVVLDATAAGWSGASAGAGWLREQRLDVERTGRGGTTAGRFEVVLPLGARGTAAWAAPVRPDAQVPTARPAPAARPDLRVVV</sequence>
<feature type="region of interest" description="Disordered" evidence="1">
    <location>
        <begin position="50"/>
        <end position="73"/>
    </location>
</feature>
<reference evidence="2 3" key="1">
    <citation type="submission" date="2017-11" db="EMBL/GenBank/DDBJ databases">
        <title>Genomic Encyclopedia of Archaeal and Bacterial Type Strains, Phase II (KMG-II): From Individual Species to Whole Genera.</title>
        <authorList>
            <person name="Goeker M."/>
        </authorList>
    </citation>
    <scope>NUCLEOTIDE SEQUENCE [LARGE SCALE GENOMIC DNA]</scope>
    <source>
        <strain evidence="2 3">DSM 22413</strain>
    </source>
</reference>
<dbReference type="Proteomes" id="UP000231586">
    <property type="component" value="Unassembled WGS sequence"/>
</dbReference>
<evidence type="ECO:0000313" key="3">
    <source>
        <dbReference type="Proteomes" id="UP000231586"/>
    </source>
</evidence>
<gene>
    <name evidence="2" type="ORF">CLV34_3029</name>
</gene>
<keyword evidence="3" id="KW-1185">Reference proteome</keyword>
<evidence type="ECO:0000313" key="2">
    <source>
        <dbReference type="EMBL" id="PJI85515.1"/>
    </source>
</evidence>
<accession>A0A2M8W3M5</accession>